<dbReference type="Proteomes" id="UP000494106">
    <property type="component" value="Unassembled WGS sequence"/>
</dbReference>
<protein>
    <recommendedName>
        <fullName evidence="1">V(D)J recombination-activating protein 1 RNase H domain-containing protein</fullName>
    </recommendedName>
</protein>
<evidence type="ECO:0000259" key="1">
    <source>
        <dbReference type="Pfam" id="PF26100"/>
    </source>
</evidence>
<feature type="domain" description="V(D)J recombination-activating protein 1 RNase H" evidence="1">
    <location>
        <begin position="11"/>
        <end position="130"/>
    </location>
</feature>
<dbReference type="InterPro" id="IPR058554">
    <property type="entry name" value="RAG1_RNase_H"/>
</dbReference>
<dbReference type="EMBL" id="CADEBC010000522">
    <property type="protein sequence ID" value="CAB3244984.1"/>
    <property type="molecule type" value="Genomic_DNA"/>
</dbReference>
<name>A0A8S1AHY7_ARCPL</name>
<sequence length="216" mass="24119">MNQLQNLCLISKWGCDGSGCHSEYKQRFENVEESDANMIITSVVPVQLIYDYGDGTTVLIWQNPRPSSPRYCRPLKLQMAHETAELSRTLTRSVQSEIGVLTPTVVEMERECVVKHKLIMTMVDGKMNHQERNDINAKYVILILTSCVSGPISLMQPMTPVIHSQHLMGLAGPGEDHSFLAGLLLKYFTSKYGKGTCTTFGTPSKCFPNISVHNII</sequence>
<organism evidence="2 3">
    <name type="scientific">Arctia plantaginis</name>
    <name type="common">Wood tiger moth</name>
    <name type="synonym">Phalaena plantaginis</name>
    <dbReference type="NCBI Taxonomy" id="874455"/>
    <lineage>
        <taxon>Eukaryota</taxon>
        <taxon>Metazoa</taxon>
        <taxon>Ecdysozoa</taxon>
        <taxon>Arthropoda</taxon>
        <taxon>Hexapoda</taxon>
        <taxon>Insecta</taxon>
        <taxon>Pterygota</taxon>
        <taxon>Neoptera</taxon>
        <taxon>Endopterygota</taxon>
        <taxon>Lepidoptera</taxon>
        <taxon>Glossata</taxon>
        <taxon>Ditrysia</taxon>
        <taxon>Noctuoidea</taxon>
        <taxon>Erebidae</taxon>
        <taxon>Arctiinae</taxon>
        <taxon>Arctia</taxon>
    </lineage>
</organism>
<accession>A0A8S1AHY7</accession>
<dbReference type="AlphaFoldDB" id="A0A8S1AHY7"/>
<keyword evidence="3" id="KW-1185">Reference proteome</keyword>
<gene>
    <name evidence="2" type="ORF">APLA_LOCUS10246</name>
</gene>
<dbReference type="Pfam" id="PF26100">
    <property type="entry name" value="RAG1_RNase_H"/>
    <property type="match status" value="1"/>
</dbReference>
<comment type="caution">
    <text evidence="2">The sequence shown here is derived from an EMBL/GenBank/DDBJ whole genome shotgun (WGS) entry which is preliminary data.</text>
</comment>
<evidence type="ECO:0000313" key="2">
    <source>
        <dbReference type="EMBL" id="CAB3244984.1"/>
    </source>
</evidence>
<evidence type="ECO:0000313" key="3">
    <source>
        <dbReference type="Proteomes" id="UP000494106"/>
    </source>
</evidence>
<dbReference type="OrthoDB" id="7456432at2759"/>
<reference evidence="2 3" key="1">
    <citation type="submission" date="2020-04" db="EMBL/GenBank/DDBJ databases">
        <authorList>
            <person name="Wallbank WR R."/>
            <person name="Pardo Diaz C."/>
            <person name="Kozak K."/>
            <person name="Martin S."/>
            <person name="Jiggins C."/>
            <person name="Moest M."/>
            <person name="Warren A I."/>
            <person name="Byers J.R.P. K."/>
            <person name="Montejo-Kovacevich G."/>
            <person name="Yen C E."/>
        </authorList>
    </citation>
    <scope>NUCLEOTIDE SEQUENCE [LARGE SCALE GENOMIC DNA]</scope>
</reference>
<proteinExistence type="predicted"/>